<gene>
    <name evidence="3" type="ORF">EPI10_000990</name>
</gene>
<accession>A0A5B6V9X0</accession>
<dbReference type="OrthoDB" id="2272416at2759"/>
<protein>
    <submittedName>
        <fullName evidence="3">DNA/RNA polymerases superfamily protein</fullName>
    </submittedName>
</protein>
<dbReference type="Pfam" id="PF08284">
    <property type="entry name" value="RVP_2"/>
    <property type="match status" value="1"/>
</dbReference>
<feature type="compositionally biased region" description="Basic and acidic residues" evidence="1">
    <location>
        <begin position="263"/>
        <end position="275"/>
    </location>
</feature>
<dbReference type="Gene3D" id="3.10.10.10">
    <property type="entry name" value="HIV Type 1 Reverse Transcriptase, subunit A, domain 1"/>
    <property type="match status" value="1"/>
</dbReference>
<feature type="region of interest" description="Disordered" evidence="1">
    <location>
        <begin position="244"/>
        <end position="275"/>
    </location>
</feature>
<evidence type="ECO:0000313" key="4">
    <source>
        <dbReference type="Proteomes" id="UP000325315"/>
    </source>
</evidence>
<dbReference type="PANTHER" id="PTHR15503:SF45">
    <property type="entry name" value="RNA-DIRECTED DNA POLYMERASE HOMOLOG"/>
    <property type="match status" value="1"/>
</dbReference>
<feature type="domain" description="Reverse transcriptase" evidence="2">
    <location>
        <begin position="452"/>
        <end position="522"/>
    </location>
</feature>
<comment type="caution">
    <text evidence="3">The sequence shown here is derived from an EMBL/GenBank/DDBJ whole genome shotgun (WGS) entry which is preliminary data.</text>
</comment>
<reference evidence="4" key="1">
    <citation type="journal article" date="2019" name="Plant Biotechnol. J.">
        <title>Genome sequencing of the Australian wild diploid species Gossypium australe highlights disease resistance and delayed gland morphogenesis.</title>
        <authorList>
            <person name="Cai Y."/>
            <person name="Cai X."/>
            <person name="Wang Q."/>
            <person name="Wang P."/>
            <person name="Zhang Y."/>
            <person name="Cai C."/>
            <person name="Xu Y."/>
            <person name="Wang K."/>
            <person name="Zhou Z."/>
            <person name="Wang C."/>
            <person name="Geng S."/>
            <person name="Li B."/>
            <person name="Dong Q."/>
            <person name="Hou Y."/>
            <person name="Wang H."/>
            <person name="Ai P."/>
            <person name="Liu Z."/>
            <person name="Yi F."/>
            <person name="Sun M."/>
            <person name="An G."/>
            <person name="Cheng J."/>
            <person name="Zhang Y."/>
            <person name="Shi Q."/>
            <person name="Xie Y."/>
            <person name="Shi X."/>
            <person name="Chang Y."/>
            <person name="Huang F."/>
            <person name="Chen Y."/>
            <person name="Hong S."/>
            <person name="Mi L."/>
            <person name="Sun Q."/>
            <person name="Zhang L."/>
            <person name="Zhou B."/>
            <person name="Peng R."/>
            <person name="Zhang X."/>
            <person name="Liu F."/>
        </authorList>
    </citation>
    <scope>NUCLEOTIDE SEQUENCE [LARGE SCALE GENOMIC DNA]</scope>
    <source>
        <strain evidence="4">cv. PA1801</strain>
    </source>
</reference>
<evidence type="ECO:0000313" key="3">
    <source>
        <dbReference type="EMBL" id="KAA3465853.1"/>
    </source>
</evidence>
<dbReference type="InterPro" id="IPR043128">
    <property type="entry name" value="Rev_trsase/Diguanyl_cyclase"/>
</dbReference>
<organism evidence="3 4">
    <name type="scientific">Gossypium australe</name>
    <dbReference type="NCBI Taxonomy" id="47621"/>
    <lineage>
        <taxon>Eukaryota</taxon>
        <taxon>Viridiplantae</taxon>
        <taxon>Streptophyta</taxon>
        <taxon>Embryophyta</taxon>
        <taxon>Tracheophyta</taxon>
        <taxon>Spermatophyta</taxon>
        <taxon>Magnoliopsida</taxon>
        <taxon>eudicotyledons</taxon>
        <taxon>Gunneridae</taxon>
        <taxon>Pentapetalae</taxon>
        <taxon>rosids</taxon>
        <taxon>malvids</taxon>
        <taxon>Malvales</taxon>
        <taxon>Malvaceae</taxon>
        <taxon>Malvoideae</taxon>
        <taxon>Gossypium</taxon>
    </lineage>
</organism>
<dbReference type="EMBL" id="SMMG02000007">
    <property type="protein sequence ID" value="KAA3465853.1"/>
    <property type="molecule type" value="Genomic_DNA"/>
</dbReference>
<dbReference type="CDD" id="cd01647">
    <property type="entry name" value="RT_LTR"/>
    <property type="match status" value="1"/>
</dbReference>
<sequence length="559" mass="63106">MMSNWYTEYIRANPNAQPPPPPPIAQPVLVAHQDNDPERAEFWLENSIRVFDELSCTLEESLKCVVSLLRDSAYHWWKTLMSEEFLELKQGKMIVAEYECEFVRLSKYAQECVSIEAILCKRFEDRLNGNVRLLVVYLELKEFVVLVDRACKAEELNKEKRRAVSEARDARKRPMSKSYEAQSKSSKETNPQTATSVGYSHPNRGNSYSGSRVQATLIASVGNPKFKQECPNCGKQHTGECWGITETDRPQKNSGGGTSGRGAPRDSAVRSEGRAPTRTYAIHAHEEASSPDVITGTFSLHDTFVIALIDLGSTHSYIWMRLTSSMSMIVESTKFVFDEFDLILSIDWLTTRSVLVKMEMSFGLNQSKVNIETVPVVSEYPDVFPEELLGLPSVREVEFGIEIVSGMALISVALYKMAPLEMKELKVQLQEQTDKGFARPNYSSWGAPVLFVKKKDGSMRLYIDYRQLNKVMVKNKYPLPRIDDLFDQLKGATVFSKIDLRFGYYQLRVKEQDVSKTAFRTSVKEPGRHTGRDTAVCLSRVVGKTTNMGVCPGRVKSAS</sequence>
<feature type="region of interest" description="Disordered" evidence="1">
    <location>
        <begin position="162"/>
        <end position="209"/>
    </location>
</feature>
<dbReference type="Gene3D" id="3.30.70.270">
    <property type="match status" value="1"/>
</dbReference>
<dbReference type="PANTHER" id="PTHR15503">
    <property type="entry name" value="LDOC1 RELATED"/>
    <property type="match status" value="1"/>
</dbReference>
<keyword evidence="4" id="KW-1185">Reference proteome</keyword>
<feature type="compositionally biased region" description="Polar residues" evidence="1">
    <location>
        <begin position="179"/>
        <end position="209"/>
    </location>
</feature>
<proteinExistence type="predicted"/>
<dbReference type="Pfam" id="PF00078">
    <property type="entry name" value="RVT_1"/>
    <property type="match status" value="1"/>
</dbReference>
<evidence type="ECO:0000256" key="1">
    <source>
        <dbReference type="SAM" id="MobiDB-lite"/>
    </source>
</evidence>
<dbReference type="InterPro" id="IPR043502">
    <property type="entry name" value="DNA/RNA_pol_sf"/>
</dbReference>
<name>A0A5B6V9X0_9ROSI</name>
<dbReference type="InterPro" id="IPR032567">
    <property type="entry name" value="RTL1-rel"/>
</dbReference>
<dbReference type="AlphaFoldDB" id="A0A5B6V9X0"/>
<dbReference type="InterPro" id="IPR000477">
    <property type="entry name" value="RT_dom"/>
</dbReference>
<evidence type="ECO:0000259" key="2">
    <source>
        <dbReference type="Pfam" id="PF00078"/>
    </source>
</evidence>
<dbReference type="Proteomes" id="UP000325315">
    <property type="component" value="Unassembled WGS sequence"/>
</dbReference>
<dbReference type="SUPFAM" id="SSF56672">
    <property type="entry name" value="DNA/RNA polymerases"/>
    <property type="match status" value="1"/>
</dbReference>